<proteinExistence type="predicted"/>
<name>A0A0L6UZI3_9BASI</name>
<protein>
    <submittedName>
        <fullName evidence="2">Uncharacterized protein</fullName>
    </submittedName>
</protein>
<evidence type="ECO:0000256" key="1">
    <source>
        <dbReference type="SAM" id="MobiDB-lite"/>
    </source>
</evidence>
<evidence type="ECO:0000313" key="2">
    <source>
        <dbReference type="EMBL" id="KNZ53295.1"/>
    </source>
</evidence>
<dbReference type="Proteomes" id="UP000037035">
    <property type="component" value="Unassembled WGS sequence"/>
</dbReference>
<gene>
    <name evidence="2" type="ORF">VP01_3289g1</name>
</gene>
<keyword evidence="3" id="KW-1185">Reference proteome</keyword>
<evidence type="ECO:0000313" key="3">
    <source>
        <dbReference type="Proteomes" id="UP000037035"/>
    </source>
</evidence>
<organism evidence="2 3">
    <name type="scientific">Puccinia sorghi</name>
    <dbReference type="NCBI Taxonomy" id="27349"/>
    <lineage>
        <taxon>Eukaryota</taxon>
        <taxon>Fungi</taxon>
        <taxon>Dikarya</taxon>
        <taxon>Basidiomycota</taxon>
        <taxon>Pucciniomycotina</taxon>
        <taxon>Pucciniomycetes</taxon>
        <taxon>Pucciniales</taxon>
        <taxon>Pucciniaceae</taxon>
        <taxon>Puccinia</taxon>
    </lineage>
</organism>
<feature type="compositionally biased region" description="Basic residues" evidence="1">
    <location>
        <begin position="236"/>
        <end position="248"/>
    </location>
</feature>
<dbReference type="VEuPathDB" id="FungiDB:VP01_3289g1"/>
<comment type="caution">
    <text evidence="2">The sequence shown here is derived from an EMBL/GenBank/DDBJ whole genome shotgun (WGS) entry which is preliminary data.</text>
</comment>
<feature type="region of interest" description="Disordered" evidence="1">
    <location>
        <begin position="226"/>
        <end position="250"/>
    </location>
</feature>
<accession>A0A0L6UZI3</accession>
<feature type="region of interest" description="Disordered" evidence="1">
    <location>
        <begin position="268"/>
        <end position="303"/>
    </location>
</feature>
<feature type="compositionally biased region" description="Polar residues" evidence="1">
    <location>
        <begin position="279"/>
        <end position="303"/>
    </location>
</feature>
<dbReference type="AlphaFoldDB" id="A0A0L6UZI3"/>
<sequence length="391" mass="44168">MPGRVLPSPGLIVWNAQAAAGLALHTAVAFISTLRMARAAGPRGALMPVLSAEQDIQYVDVSIIVFPFFFFLKRVAEYWLVHLNRLQSVGMVTVWRLREPADPPPFCKSIQARHPCLLFFFLLFFRLRRGRQQHDEIRRKCGVTSSVSPAGPSAYYTTHPFGRWLPRHGIVIRHRHSLIRRVRTETSKLNSTFSRTMVRDTLPMPASMLVEHTNITLPRVLQHSQTILSHFPPPPRRQRRQPRHRRQRAVAADERIDMCGGEQVIGRSHSIQGDPARPLTSSTPARTCSYSTPPRSPFSRTASIPLSGTPTSIPPMYICTVFSPGGTIRLPPFIQHLIILLPSKPSLFYVTFLSALKVCIQYIKLYSNSTKQIYQNNCTVVLLFKGTISFN</sequence>
<dbReference type="EMBL" id="LAVV01008267">
    <property type="protein sequence ID" value="KNZ53295.1"/>
    <property type="molecule type" value="Genomic_DNA"/>
</dbReference>
<reference evidence="2 3" key="1">
    <citation type="submission" date="2015-08" db="EMBL/GenBank/DDBJ databases">
        <title>Next Generation Sequencing and Analysis of the Genome of Puccinia sorghi L Schw, the Causal Agent of Maize Common Rust.</title>
        <authorList>
            <person name="Rochi L."/>
            <person name="Burguener G."/>
            <person name="Darino M."/>
            <person name="Turjanski A."/>
            <person name="Kreff E."/>
            <person name="Dieguez M.J."/>
            <person name="Sacco F."/>
        </authorList>
    </citation>
    <scope>NUCLEOTIDE SEQUENCE [LARGE SCALE GENOMIC DNA]</scope>
    <source>
        <strain evidence="2 3">RO10H11247</strain>
    </source>
</reference>